<comment type="similarity">
    <text evidence="1">Belongs to the peptidase C1 family.</text>
</comment>
<dbReference type="Pfam" id="PF00112">
    <property type="entry name" value="Peptidase_C1"/>
    <property type="match status" value="1"/>
</dbReference>
<dbReference type="PROSITE" id="PS00639">
    <property type="entry name" value="THIOL_PROTEASE_HIS"/>
    <property type="match status" value="1"/>
</dbReference>
<evidence type="ECO:0000313" key="5">
    <source>
        <dbReference type="Proteomes" id="UP001642409"/>
    </source>
</evidence>
<feature type="transmembrane region" description="Helical" evidence="2">
    <location>
        <begin position="628"/>
        <end position="649"/>
    </location>
</feature>
<dbReference type="SUPFAM" id="SSF54001">
    <property type="entry name" value="Cysteine proteinases"/>
    <property type="match status" value="1"/>
</dbReference>
<dbReference type="PANTHER" id="PTHR12411">
    <property type="entry name" value="CYSTEINE PROTEASE FAMILY C1-RELATED"/>
    <property type="match status" value="1"/>
</dbReference>
<dbReference type="InterPro" id="IPR013128">
    <property type="entry name" value="Peptidase_C1A"/>
</dbReference>
<comment type="caution">
    <text evidence="4">The sequence shown here is derived from an EMBL/GenBank/DDBJ whole genome shotgun (WGS) entry which is preliminary data.</text>
</comment>
<proteinExistence type="inferred from homology"/>
<accession>A0ABP1GUT8</accession>
<keyword evidence="2" id="KW-0472">Membrane</keyword>
<keyword evidence="5" id="KW-1185">Reference proteome</keyword>
<sequence>MIVLSMLLQQDLQSMTCEDAFTVYKQQFGKSYAIEDEHDKKTNFCTNFKDLQTLLTTDPALPVGLVERMDIIENLEELERNQQSILNPLNVAKSEYCTAVNPLPDIDPYPSVDLREMQLITSAKDQGQCSGCYIFQTMAVLENAVLRDKKNLNAFWQSKANSLTLSLSEQYQLSNGFCTNCKYCRGGNFIIQTYIMVPNNKQQENPVRAPITTVELSENFKYDYVANQAAWTAGTVIPPKLAPENYLLPVKMVPNNGLYAGWCDENSKVTPTIQIFDDDATTFNASTIKTIKSYLSRGIAVAANMHVGYGDDAILFKRYTGGSVLYSPCPVWDADHAIVIVGYGIKNGKNVWVMKNSWGTSWGDNGFFYVEIGTNSYCTEWFAYTVLPKYFNMTDPTPYPRGTLNRGTKFTLDCDERYTNISGVITCYGTCPPTHPTLIVGQKQCLDACPAGQTCQTTCASQNPFLENGKCVSKCATGMYLQNLNNKECISACPYQTPFYQTGQCVDRCKTSAYQLVGKVLTCQAKCTYYVLNATNNYSQQCLTSCTKTTPYSDAGLCKSRCPTGMYKTISSVRTCQASCPKYFVTNITNNNSKQCVTSCNKNQVLNISECKPKCTANCMNPVVKTTLIVVLPIVTFVIITIVITAAVCRKKNSKPKLQIKLSNNYTAPVFSAV</sequence>
<name>A0ABP1GUT8_9EUKA</name>
<evidence type="ECO:0000256" key="1">
    <source>
        <dbReference type="ARBA" id="ARBA00008455"/>
    </source>
</evidence>
<dbReference type="InterPro" id="IPR038765">
    <property type="entry name" value="Papain-like_cys_pep_sf"/>
</dbReference>
<dbReference type="SMART" id="SM00645">
    <property type="entry name" value="Pept_C1"/>
    <property type="match status" value="1"/>
</dbReference>
<organism evidence="4 5">
    <name type="scientific">Hexamita inflata</name>
    <dbReference type="NCBI Taxonomy" id="28002"/>
    <lineage>
        <taxon>Eukaryota</taxon>
        <taxon>Metamonada</taxon>
        <taxon>Diplomonadida</taxon>
        <taxon>Hexamitidae</taxon>
        <taxon>Hexamitinae</taxon>
        <taxon>Hexamita</taxon>
    </lineage>
</organism>
<evidence type="ECO:0000313" key="4">
    <source>
        <dbReference type="EMBL" id="CAL5979621.1"/>
    </source>
</evidence>
<dbReference type="CDD" id="cd02248">
    <property type="entry name" value="Peptidase_C1A"/>
    <property type="match status" value="1"/>
</dbReference>
<dbReference type="Gene3D" id="3.90.70.10">
    <property type="entry name" value="Cysteine proteinases"/>
    <property type="match status" value="1"/>
</dbReference>
<dbReference type="InterPro" id="IPR025660">
    <property type="entry name" value="Pept_his_AS"/>
</dbReference>
<dbReference type="Proteomes" id="UP001642409">
    <property type="component" value="Unassembled WGS sequence"/>
</dbReference>
<gene>
    <name evidence="4" type="ORF">HINF_LOCUS5768</name>
</gene>
<keyword evidence="2" id="KW-1133">Transmembrane helix</keyword>
<keyword evidence="2" id="KW-0812">Transmembrane</keyword>
<evidence type="ECO:0000256" key="2">
    <source>
        <dbReference type="SAM" id="Phobius"/>
    </source>
</evidence>
<feature type="domain" description="Peptidase C1A papain C-terminal" evidence="3">
    <location>
        <begin position="108"/>
        <end position="387"/>
    </location>
</feature>
<dbReference type="EMBL" id="CAXDID020000011">
    <property type="protein sequence ID" value="CAL5979621.1"/>
    <property type="molecule type" value="Genomic_DNA"/>
</dbReference>
<evidence type="ECO:0000259" key="3">
    <source>
        <dbReference type="SMART" id="SM00645"/>
    </source>
</evidence>
<dbReference type="InterPro" id="IPR039417">
    <property type="entry name" value="Peptidase_C1A_papain-like"/>
</dbReference>
<dbReference type="InterPro" id="IPR000668">
    <property type="entry name" value="Peptidase_C1A_C"/>
</dbReference>
<reference evidence="4 5" key="1">
    <citation type="submission" date="2024-07" db="EMBL/GenBank/DDBJ databases">
        <authorList>
            <person name="Akdeniz Z."/>
        </authorList>
    </citation>
    <scope>NUCLEOTIDE SEQUENCE [LARGE SCALE GENOMIC DNA]</scope>
</reference>
<protein>
    <submittedName>
        <fullName evidence="4">Cathepsin_L</fullName>
    </submittedName>
</protein>